<dbReference type="EMBL" id="BSXW01000433">
    <property type="protein sequence ID" value="GMF22184.1"/>
    <property type="molecule type" value="Genomic_DNA"/>
</dbReference>
<feature type="compositionally biased region" description="Basic residues" evidence="1">
    <location>
        <begin position="182"/>
        <end position="191"/>
    </location>
</feature>
<dbReference type="OrthoDB" id="125824at2759"/>
<feature type="region of interest" description="Disordered" evidence="1">
    <location>
        <begin position="54"/>
        <end position="78"/>
    </location>
</feature>
<evidence type="ECO:0000256" key="2">
    <source>
        <dbReference type="SAM" id="SignalP"/>
    </source>
</evidence>
<keyword evidence="4" id="KW-1185">Reference proteome</keyword>
<feature type="region of interest" description="Disordered" evidence="1">
    <location>
        <begin position="182"/>
        <end position="205"/>
    </location>
</feature>
<feature type="compositionally biased region" description="Gly residues" evidence="1">
    <location>
        <begin position="64"/>
        <end position="73"/>
    </location>
</feature>
<evidence type="ECO:0000313" key="4">
    <source>
        <dbReference type="Proteomes" id="UP001165083"/>
    </source>
</evidence>
<dbReference type="Proteomes" id="UP001165083">
    <property type="component" value="Unassembled WGS sequence"/>
</dbReference>
<comment type="caution">
    <text evidence="3">The sequence shown here is derived from an EMBL/GenBank/DDBJ whole genome shotgun (WGS) entry which is preliminary data.</text>
</comment>
<sequence>MRLSQFVVVTLVALLPRTSLIAASSTNEISLATTIESPRRLLFFEDVKEKSKEERYSTSSVTSGEGGRTGAGGTVVSSNPSGGGTVTVTIYNNNGLFQRFVRWWKRLFGIDDAEDRYKTSSVIPGEGGRVGAGGTIVTSSNNNGGDTITVTIFNNNGLFQRIKRWWKRVFFYETGKADAKKSTRRLRSSRQRKMESNNRKYDLAS</sequence>
<organism evidence="3 4">
    <name type="scientific">Phytophthora lilii</name>
    <dbReference type="NCBI Taxonomy" id="2077276"/>
    <lineage>
        <taxon>Eukaryota</taxon>
        <taxon>Sar</taxon>
        <taxon>Stramenopiles</taxon>
        <taxon>Oomycota</taxon>
        <taxon>Peronosporomycetes</taxon>
        <taxon>Peronosporales</taxon>
        <taxon>Peronosporaceae</taxon>
        <taxon>Phytophthora</taxon>
    </lineage>
</organism>
<gene>
    <name evidence="3" type="ORF">Plil01_000880700</name>
</gene>
<dbReference type="AlphaFoldDB" id="A0A9W6TYP6"/>
<proteinExistence type="predicted"/>
<reference evidence="3" key="1">
    <citation type="submission" date="2023-04" db="EMBL/GenBank/DDBJ databases">
        <title>Phytophthora lilii NBRC 32176.</title>
        <authorList>
            <person name="Ichikawa N."/>
            <person name="Sato H."/>
            <person name="Tonouchi N."/>
        </authorList>
    </citation>
    <scope>NUCLEOTIDE SEQUENCE</scope>
    <source>
        <strain evidence="3">NBRC 32176</strain>
    </source>
</reference>
<evidence type="ECO:0000313" key="3">
    <source>
        <dbReference type="EMBL" id="GMF22184.1"/>
    </source>
</evidence>
<keyword evidence="2" id="KW-0732">Signal</keyword>
<feature type="compositionally biased region" description="Basic and acidic residues" evidence="1">
    <location>
        <begin position="192"/>
        <end position="205"/>
    </location>
</feature>
<feature type="signal peptide" evidence="2">
    <location>
        <begin position="1"/>
        <end position="23"/>
    </location>
</feature>
<feature type="chain" id="PRO_5040774862" evidence="2">
    <location>
        <begin position="24"/>
        <end position="205"/>
    </location>
</feature>
<protein>
    <submittedName>
        <fullName evidence="3">Unnamed protein product</fullName>
    </submittedName>
</protein>
<name>A0A9W6TYP6_9STRA</name>
<accession>A0A9W6TYP6</accession>
<evidence type="ECO:0000256" key="1">
    <source>
        <dbReference type="SAM" id="MobiDB-lite"/>
    </source>
</evidence>